<proteinExistence type="predicted"/>
<dbReference type="STRING" id="686832.A0A0C2XAZ2"/>
<dbReference type="Proteomes" id="UP000053424">
    <property type="component" value="Unassembled WGS sequence"/>
</dbReference>
<organism evidence="1 2">
    <name type="scientific">Hebeloma cylindrosporum</name>
    <dbReference type="NCBI Taxonomy" id="76867"/>
    <lineage>
        <taxon>Eukaryota</taxon>
        <taxon>Fungi</taxon>
        <taxon>Dikarya</taxon>
        <taxon>Basidiomycota</taxon>
        <taxon>Agaricomycotina</taxon>
        <taxon>Agaricomycetes</taxon>
        <taxon>Agaricomycetidae</taxon>
        <taxon>Agaricales</taxon>
        <taxon>Agaricineae</taxon>
        <taxon>Hymenogastraceae</taxon>
        <taxon>Hebeloma</taxon>
    </lineage>
</organism>
<dbReference type="HOGENOM" id="CLU_142977_0_0_1"/>
<dbReference type="OrthoDB" id="2916406at2759"/>
<keyword evidence="2" id="KW-1185">Reference proteome</keyword>
<dbReference type="AlphaFoldDB" id="A0A0C2XAZ2"/>
<sequence>MPSTRAPPLSPSRSDRYLSIKGRLYPASGPKPRAVVIKTHCTSGSRFPSAELVFSDINIEPGVHDTIVTVAAQGQDLKYLVLCKSSTNLPVNQTIANSNPDVNWHGDLLIMRIGSRAQGVVNWRGCENYIATRIVSDAHPLFYLDLWEK</sequence>
<gene>
    <name evidence="1" type="ORF">M413DRAFT_14724</name>
</gene>
<reference evidence="1 2" key="1">
    <citation type="submission" date="2014-04" db="EMBL/GenBank/DDBJ databases">
        <authorList>
            <consortium name="DOE Joint Genome Institute"/>
            <person name="Kuo A."/>
            <person name="Gay G."/>
            <person name="Dore J."/>
            <person name="Kohler A."/>
            <person name="Nagy L.G."/>
            <person name="Floudas D."/>
            <person name="Copeland A."/>
            <person name="Barry K.W."/>
            <person name="Cichocki N."/>
            <person name="Veneault-Fourrey C."/>
            <person name="LaButti K."/>
            <person name="Lindquist E.A."/>
            <person name="Lipzen A."/>
            <person name="Lundell T."/>
            <person name="Morin E."/>
            <person name="Murat C."/>
            <person name="Sun H."/>
            <person name="Tunlid A."/>
            <person name="Henrissat B."/>
            <person name="Grigoriev I.V."/>
            <person name="Hibbett D.S."/>
            <person name="Martin F."/>
            <person name="Nordberg H.P."/>
            <person name="Cantor M.N."/>
            <person name="Hua S.X."/>
        </authorList>
    </citation>
    <scope>NUCLEOTIDE SEQUENCE [LARGE SCALE GENOMIC DNA]</scope>
    <source>
        <strain evidence="2">h7</strain>
    </source>
</reference>
<accession>A0A0C2XAZ2</accession>
<evidence type="ECO:0000313" key="2">
    <source>
        <dbReference type="Proteomes" id="UP000053424"/>
    </source>
</evidence>
<evidence type="ECO:0000313" key="1">
    <source>
        <dbReference type="EMBL" id="KIM35123.1"/>
    </source>
</evidence>
<protein>
    <submittedName>
        <fullName evidence="1">Uncharacterized protein</fullName>
    </submittedName>
</protein>
<dbReference type="EMBL" id="KN831830">
    <property type="protein sequence ID" value="KIM35123.1"/>
    <property type="molecule type" value="Genomic_DNA"/>
</dbReference>
<reference evidence="2" key="2">
    <citation type="submission" date="2015-01" db="EMBL/GenBank/DDBJ databases">
        <title>Evolutionary Origins and Diversification of the Mycorrhizal Mutualists.</title>
        <authorList>
            <consortium name="DOE Joint Genome Institute"/>
            <consortium name="Mycorrhizal Genomics Consortium"/>
            <person name="Kohler A."/>
            <person name="Kuo A."/>
            <person name="Nagy L.G."/>
            <person name="Floudas D."/>
            <person name="Copeland A."/>
            <person name="Barry K.W."/>
            <person name="Cichocki N."/>
            <person name="Veneault-Fourrey C."/>
            <person name="LaButti K."/>
            <person name="Lindquist E.A."/>
            <person name="Lipzen A."/>
            <person name="Lundell T."/>
            <person name="Morin E."/>
            <person name="Murat C."/>
            <person name="Riley R."/>
            <person name="Ohm R."/>
            <person name="Sun H."/>
            <person name="Tunlid A."/>
            <person name="Henrissat B."/>
            <person name="Grigoriev I.V."/>
            <person name="Hibbett D.S."/>
            <person name="Martin F."/>
        </authorList>
    </citation>
    <scope>NUCLEOTIDE SEQUENCE [LARGE SCALE GENOMIC DNA]</scope>
    <source>
        <strain evidence="2">h7</strain>
    </source>
</reference>
<name>A0A0C2XAZ2_HEBCY</name>